<evidence type="ECO:0000313" key="2">
    <source>
        <dbReference type="EMBL" id="THV38533.1"/>
    </source>
</evidence>
<gene>
    <name evidence="2" type="ORF">FAB82_19000</name>
</gene>
<dbReference type="PANTHER" id="PTHR36833:SF1">
    <property type="entry name" value="INTEGRAL MEMBRANE TRANSPORT PROTEIN"/>
    <property type="match status" value="1"/>
</dbReference>
<keyword evidence="1" id="KW-1133">Transmembrane helix</keyword>
<dbReference type="AlphaFoldDB" id="A0A4S8Q2Z1"/>
<dbReference type="InterPro" id="IPR010390">
    <property type="entry name" value="ABC-2_transporter-like"/>
</dbReference>
<name>A0A4S8Q2Z1_9ACTN</name>
<organism evidence="2 3">
    <name type="scientific">Glycomyces buryatensis</name>
    <dbReference type="NCBI Taxonomy" id="2570927"/>
    <lineage>
        <taxon>Bacteria</taxon>
        <taxon>Bacillati</taxon>
        <taxon>Actinomycetota</taxon>
        <taxon>Actinomycetes</taxon>
        <taxon>Glycomycetales</taxon>
        <taxon>Glycomycetaceae</taxon>
        <taxon>Glycomyces</taxon>
    </lineage>
</organism>
<feature type="transmembrane region" description="Helical" evidence="1">
    <location>
        <begin position="151"/>
        <end position="174"/>
    </location>
</feature>
<feature type="transmembrane region" description="Helical" evidence="1">
    <location>
        <begin position="232"/>
        <end position="252"/>
    </location>
</feature>
<dbReference type="RefSeq" id="WP_136536116.1">
    <property type="nucleotide sequence ID" value="NZ_STGY01000067.1"/>
</dbReference>
<protein>
    <recommendedName>
        <fullName evidence="4">ABC transporter permease</fullName>
    </recommendedName>
</protein>
<keyword evidence="1" id="KW-0472">Membrane</keyword>
<accession>A0A4S8Q2Z1</accession>
<sequence length="264" mass="27785">MTAIAHAGGVYRRSIVAQLRAIVEYPADFWIMAASGAFWQILQFAFLSVLFSQVPVLAGWAFPEMLMLAGFLGLAAGANALLSDGAWSTGSMVIKGDMDYRITRPAPVLIQVASAHIGMQGVGEFALGTAMLVYGWIAAGVSPAFIPAAVLFVACAAAINLGLVTAACGANFWIKGTGSYIAFLLVDLQGKTMSMPLKIFPFGVKAFVTFVVPLAFVNFVPVEVLTGRASTWWIVGPPLAAVFSIGLAALVYRAGLRAYDSAGH</sequence>
<dbReference type="PANTHER" id="PTHR36833">
    <property type="entry name" value="SLR0610 PROTEIN-RELATED"/>
    <property type="match status" value="1"/>
</dbReference>
<feature type="transmembrane region" description="Helical" evidence="1">
    <location>
        <begin position="125"/>
        <end position="145"/>
    </location>
</feature>
<reference evidence="3" key="1">
    <citation type="submission" date="2019-04" db="EMBL/GenBank/DDBJ databases">
        <title>Nocardioides xinjiangensis sp. nov.</title>
        <authorList>
            <person name="Liu S."/>
        </authorList>
    </citation>
    <scope>NUCLEOTIDE SEQUENCE [LARGE SCALE GENOMIC DNA]</scope>
    <source>
        <strain evidence="3">18</strain>
    </source>
</reference>
<feature type="transmembrane region" description="Helical" evidence="1">
    <location>
        <begin position="199"/>
        <end position="220"/>
    </location>
</feature>
<evidence type="ECO:0000313" key="3">
    <source>
        <dbReference type="Proteomes" id="UP000308760"/>
    </source>
</evidence>
<dbReference type="OrthoDB" id="9788195at2"/>
<feature type="transmembrane region" description="Helical" evidence="1">
    <location>
        <begin position="29"/>
        <end position="51"/>
    </location>
</feature>
<reference evidence="2 3" key="2">
    <citation type="submission" date="2019-05" db="EMBL/GenBank/DDBJ databases">
        <title>Glycomyces buryatensis sp. nov.</title>
        <authorList>
            <person name="Nikitina E."/>
        </authorList>
    </citation>
    <scope>NUCLEOTIDE SEQUENCE [LARGE SCALE GENOMIC DNA]</scope>
    <source>
        <strain evidence="2 3">18</strain>
    </source>
</reference>
<evidence type="ECO:0000256" key="1">
    <source>
        <dbReference type="SAM" id="Phobius"/>
    </source>
</evidence>
<dbReference type="Proteomes" id="UP000308760">
    <property type="component" value="Unassembled WGS sequence"/>
</dbReference>
<dbReference type="Pfam" id="PF06182">
    <property type="entry name" value="ABC2_membrane_6"/>
    <property type="match status" value="1"/>
</dbReference>
<evidence type="ECO:0008006" key="4">
    <source>
        <dbReference type="Google" id="ProtNLM"/>
    </source>
</evidence>
<keyword evidence="3" id="KW-1185">Reference proteome</keyword>
<dbReference type="EMBL" id="STGY01000067">
    <property type="protein sequence ID" value="THV38533.1"/>
    <property type="molecule type" value="Genomic_DNA"/>
</dbReference>
<keyword evidence="1" id="KW-0812">Transmembrane</keyword>
<feature type="transmembrane region" description="Helical" evidence="1">
    <location>
        <begin position="57"/>
        <end position="82"/>
    </location>
</feature>
<proteinExistence type="predicted"/>
<comment type="caution">
    <text evidence="2">The sequence shown here is derived from an EMBL/GenBank/DDBJ whole genome shotgun (WGS) entry which is preliminary data.</text>
</comment>